<evidence type="ECO:0000313" key="9">
    <source>
        <dbReference type="EMBL" id="GMA86969.1"/>
    </source>
</evidence>
<feature type="compositionally biased region" description="Low complexity" evidence="6">
    <location>
        <begin position="331"/>
        <end position="348"/>
    </location>
</feature>
<feature type="domain" description="Cytochrome b/b6 N-terminal region profile" evidence="8">
    <location>
        <begin position="1"/>
        <end position="103"/>
    </location>
</feature>
<keyword evidence="10" id="KW-1185">Reference proteome</keyword>
<name>A0ABQ6JGQ5_9ACTN</name>
<evidence type="ECO:0000256" key="3">
    <source>
        <dbReference type="ARBA" id="ARBA00016116"/>
    </source>
</evidence>
<feature type="transmembrane region" description="Helical" evidence="7">
    <location>
        <begin position="66"/>
        <end position="85"/>
    </location>
</feature>
<evidence type="ECO:0000256" key="1">
    <source>
        <dbReference type="ARBA" id="ARBA00001971"/>
    </source>
</evidence>
<evidence type="ECO:0000259" key="8">
    <source>
        <dbReference type="PROSITE" id="PS51002"/>
    </source>
</evidence>
<evidence type="ECO:0000256" key="2">
    <source>
        <dbReference type="ARBA" id="ARBA00012951"/>
    </source>
</evidence>
<dbReference type="Gene3D" id="1.20.810.10">
    <property type="entry name" value="Cytochrome Bc1 Complex, Chain C"/>
    <property type="match status" value="2"/>
</dbReference>
<dbReference type="PROSITE" id="PS51002">
    <property type="entry name" value="CYTB_NTER"/>
    <property type="match status" value="1"/>
</dbReference>
<feature type="transmembrane region" description="Helical" evidence="7">
    <location>
        <begin position="162"/>
        <end position="187"/>
    </location>
</feature>
<evidence type="ECO:0000256" key="4">
    <source>
        <dbReference type="ARBA" id="ARBA00029351"/>
    </source>
</evidence>
<organism evidence="9 10">
    <name type="scientific">Angustibacter aerolatus</name>
    <dbReference type="NCBI Taxonomy" id="1162965"/>
    <lineage>
        <taxon>Bacteria</taxon>
        <taxon>Bacillati</taxon>
        <taxon>Actinomycetota</taxon>
        <taxon>Actinomycetes</taxon>
        <taxon>Kineosporiales</taxon>
        <taxon>Kineosporiaceae</taxon>
    </lineage>
</organism>
<evidence type="ECO:0000256" key="6">
    <source>
        <dbReference type="SAM" id="MobiDB-lite"/>
    </source>
</evidence>
<comment type="caution">
    <text evidence="9">The sequence shown here is derived from an EMBL/GenBank/DDBJ whole genome shotgun (WGS) entry which is preliminary data.</text>
</comment>
<proteinExistence type="predicted"/>
<gene>
    <name evidence="9" type="ORF">GCM10025868_22190</name>
</gene>
<sequence>MLLLGCLLLALTAGWSGYALPDDALSGTGLRIVEGVVLGIPLVGTRLAWLGFGGELPGDVVPRLHVVHLAVSALLLVPAALWWRVARPRPVALVRAAGLALVTAGVVVVMAATATVSPVWGYGPASTSDAFADSQPDWYTAFLDGALRLCPGWEVEWLGRTWTLAVLLPLLLVGLAVTAVAAAPLLVSRLTGDHAEHLRPHRPRDAPTRTAVGAAGLTGYLVLWSAAGADLMATHFGLALEDVVRTLRVLLLVAPPAAFAVTRSAARVLREQDADLLAHGVETGRLVRLPDGGFVEIHQPVDPATRRRLTVQSSGTTQVPARSTPSGSSLRPATSTSARRPAASTPRS</sequence>
<dbReference type="EC" id="7.1.1.8" evidence="2"/>
<comment type="cofactor">
    <cofactor evidence="1">
        <name>heme</name>
        <dbReference type="ChEBI" id="CHEBI:30413"/>
    </cofactor>
</comment>
<dbReference type="Pfam" id="PF13631">
    <property type="entry name" value="Cytochrom_B_N_2"/>
    <property type="match status" value="1"/>
</dbReference>
<evidence type="ECO:0000313" key="10">
    <source>
        <dbReference type="Proteomes" id="UP001157017"/>
    </source>
</evidence>
<keyword evidence="7" id="KW-1133">Transmembrane helix</keyword>
<feature type="transmembrane region" description="Helical" evidence="7">
    <location>
        <begin position="208"/>
        <end position="227"/>
    </location>
</feature>
<accession>A0ABQ6JGQ5</accession>
<comment type="catalytic activity">
    <reaction evidence="4">
        <text>a quinol + 2 Fe(III)-[cytochrome c](out) = a quinone + 2 Fe(II)-[cytochrome c](out) + 2 H(+)(out)</text>
        <dbReference type="Rhea" id="RHEA:11484"/>
        <dbReference type="Rhea" id="RHEA-COMP:10350"/>
        <dbReference type="Rhea" id="RHEA-COMP:14399"/>
        <dbReference type="ChEBI" id="CHEBI:15378"/>
        <dbReference type="ChEBI" id="CHEBI:24646"/>
        <dbReference type="ChEBI" id="CHEBI:29033"/>
        <dbReference type="ChEBI" id="CHEBI:29034"/>
        <dbReference type="ChEBI" id="CHEBI:132124"/>
        <dbReference type="EC" id="7.1.1.8"/>
    </reaction>
</comment>
<dbReference type="InterPro" id="IPR036150">
    <property type="entry name" value="Cyt_b/b6_C_sf"/>
</dbReference>
<dbReference type="SUPFAM" id="SSF81342">
    <property type="entry name" value="Transmembrane di-heme cytochromes"/>
    <property type="match status" value="1"/>
</dbReference>
<dbReference type="InterPro" id="IPR016174">
    <property type="entry name" value="Di-haem_cyt_TM"/>
</dbReference>
<keyword evidence="7" id="KW-0472">Membrane</keyword>
<dbReference type="EMBL" id="BSUZ01000001">
    <property type="protein sequence ID" value="GMA86969.1"/>
    <property type="molecule type" value="Genomic_DNA"/>
</dbReference>
<feature type="transmembrane region" description="Helical" evidence="7">
    <location>
        <begin position="97"/>
        <end position="120"/>
    </location>
</feature>
<feature type="compositionally biased region" description="Polar residues" evidence="6">
    <location>
        <begin position="310"/>
        <end position="329"/>
    </location>
</feature>
<dbReference type="SUPFAM" id="SSF81648">
    <property type="entry name" value="a domain/subunit of cytochrome bc1 complex (Ubiquinol-cytochrome c reductase)"/>
    <property type="match status" value="1"/>
</dbReference>
<dbReference type="InterPro" id="IPR027387">
    <property type="entry name" value="Cytb/b6-like_sf"/>
</dbReference>
<dbReference type="Proteomes" id="UP001157017">
    <property type="component" value="Unassembled WGS sequence"/>
</dbReference>
<evidence type="ECO:0000256" key="7">
    <source>
        <dbReference type="SAM" id="Phobius"/>
    </source>
</evidence>
<reference evidence="10" key="1">
    <citation type="journal article" date="2019" name="Int. J. Syst. Evol. Microbiol.">
        <title>The Global Catalogue of Microorganisms (GCM) 10K type strain sequencing project: providing services to taxonomists for standard genome sequencing and annotation.</title>
        <authorList>
            <consortium name="The Broad Institute Genomics Platform"/>
            <consortium name="The Broad Institute Genome Sequencing Center for Infectious Disease"/>
            <person name="Wu L."/>
            <person name="Ma J."/>
        </authorList>
    </citation>
    <scope>NUCLEOTIDE SEQUENCE [LARGE SCALE GENOMIC DNA]</scope>
    <source>
        <strain evidence="10">NBRC 108730</strain>
    </source>
</reference>
<protein>
    <recommendedName>
        <fullName evidence="3">Cytochrome bc1 complex cytochrome b subunit</fullName>
        <ecNumber evidence="2">7.1.1.8</ecNumber>
    </recommendedName>
    <alternativeName>
        <fullName evidence="5">Cytochrome bc1 reductase complex subunit QcrB</fullName>
    </alternativeName>
</protein>
<evidence type="ECO:0000256" key="5">
    <source>
        <dbReference type="ARBA" id="ARBA00029568"/>
    </source>
</evidence>
<dbReference type="InterPro" id="IPR005797">
    <property type="entry name" value="Cyt_b/b6_N"/>
</dbReference>
<feature type="region of interest" description="Disordered" evidence="6">
    <location>
        <begin position="305"/>
        <end position="348"/>
    </location>
</feature>
<keyword evidence="7" id="KW-0812">Transmembrane</keyword>